<dbReference type="PANTHER" id="PTHR12253">
    <property type="entry name" value="RH14732P"/>
    <property type="match status" value="1"/>
</dbReference>
<protein>
    <submittedName>
        <fullName evidence="6">Phospholipase A2 isozymes PA3A/PA3B/PA5-like</fullName>
    </submittedName>
</protein>
<feature type="signal peptide" evidence="3">
    <location>
        <begin position="1"/>
        <end position="23"/>
    </location>
</feature>
<evidence type="ECO:0000256" key="3">
    <source>
        <dbReference type="SAM" id="SignalP"/>
    </source>
</evidence>
<keyword evidence="5" id="KW-1185">Reference proteome</keyword>
<dbReference type="InterPro" id="IPR036444">
    <property type="entry name" value="PLipase_A2_dom_sf"/>
</dbReference>
<dbReference type="KEGG" id="aten:116296200"/>
<dbReference type="Proteomes" id="UP000515163">
    <property type="component" value="Unplaced"/>
</dbReference>
<proteinExistence type="predicted"/>
<evidence type="ECO:0000313" key="5">
    <source>
        <dbReference type="Proteomes" id="UP000515163"/>
    </source>
</evidence>
<dbReference type="GO" id="GO:0005576">
    <property type="term" value="C:extracellular region"/>
    <property type="evidence" value="ECO:0007669"/>
    <property type="project" value="UniProtKB-SubCell"/>
</dbReference>
<dbReference type="GeneID" id="116296200"/>
<feature type="chain" id="PRO_5028219311" evidence="3">
    <location>
        <begin position="24"/>
        <end position="197"/>
    </location>
</feature>
<dbReference type="InParanoid" id="A0A6P8HXC0"/>
<evidence type="ECO:0000259" key="4">
    <source>
        <dbReference type="Pfam" id="PF05826"/>
    </source>
</evidence>
<dbReference type="InterPro" id="IPR033113">
    <property type="entry name" value="PLA2_histidine"/>
</dbReference>
<dbReference type="RefSeq" id="XP_031560048.1">
    <property type="nucleotide sequence ID" value="XM_031704188.1"/>
</dbReference>
<reference evidence="6" key="1">
    <citation type="submission" date="2025-08" db="UniProtKB">
        <authorList>
            <consortium name="RefSeq"/>
        </authorList>
    </citation>
    <scope>IDENTIFICATION</scope>
    <source>
        <tissue evidence="6">Tentacle</tissue>
    </source>
</reference>
<dbReference type="GO" id="GO:0050482">
    <property type="term" value="P:arachidonate secretion"/>
    <property type="evidence" value="ECO:0007669"/>
    <property type="project" value="InterPro"/>
</dbReference>
<dbReference type="Gene3D" id="1.20.90.10">
    <property type="entry name" value="Phospholipase A2 domain"/>
    <property type="match status" value="1"/>
</dbReference>
<dbReference type="InterPro" id="IPR016090">
    <property type="entry name" value="PLA2-like_dom"/>
</dbReference>
<dbReference type="GO" id="GO:0004623">
    <property type="term" value="F:phospholipase A2 activity"/>
    <property type="evidence" value="ECO:0007669"/>
    <property type="project" value="InterPro"/>
</dbReference>
<keyword evidence="3" id="KW-0732">Signal</keyword>
<sequence>MKLCSNICLVLAVIFIHVYESGAKYDWKTKQVSNEENHFIFKGTKWCGRGNNAMSFDDLGKHVQTDACCREHDHCPSTIPSFRRRFGILNYYPMHMSHCSCENRLFNCLWNITSPVSVAVGRLYFNVFRAPCFQLVEVKVCKKRSFNWKKFKFVCKEYGVELKGKTFKLRKFLKQFPVQPDMNSTRNMGNTTHKPML</sequence>
<dbReference type="PROSITE" id="PS00118">
    <property type="entry name" value="PA2_HIS"/>
    <property type="match status" value="1"/>
</dbReference>
<gene>
    <name evidence="6" type="primary">LOC116296200</name>
</gene>
<evidence type="ECO:0000313" key="6">
    <source>
        <dbReference type="RefSeq" id="XP_031560048.1"/>
    </source>
</evidence>
<dbReference type="GO" id="GO:0006644">
    <property type="term" value="P:phospholipid metabolic process"/>
    <property type="evidence" value="ECO:0007669"/>
    <property type="project" value="InterPro"/>
</dbReference>
<name>A0A6P8HXC0_ACTTE</name>
<evidence type="ECO:0000256" key="2">
    <source>
        <dbReference type="ARBA" id="ARBA00022525"/>
    </source>
</evidence>
<dbReference type="OrthoDB" id="5947669at2759"/>
<evidence type="ECO:0000256" key="1">
    <source>
        <dbReference type="ARBA" id="ARBA00004613"/>
    </source>
</evidence>
<comment type="subcellular location">
    <subcellularLocation>
        <location evidence="1">Secreted</location>
    </subcellularLocation>
</comment>
<dbReference type="SUPFAM" id="SSF48619">
    <property type="entry name" value="Phospholipase A2, PLA2"/>
    <property type="match status" value="1"/>
</dbReference>
<accession>A0A6P8HXC0</accession>
<dbReference type="AlphaFoldDB" id="A0A6P8HXC0"/>
<feature type="domain" description="Phospholipase A2-like central" evidence="4">
    <location>
        <begin position="40"/>
        <end position="134"/>
    </location>
</feature>
<dbReference type="Pfam" id="PF05826">
    <property type="entry name" value="Phospholip_A2_2"/>
    <property type="match status" value="1"/>
</dbReference>
<organism evidence="5 6">
    <name type="scientific">Actinia tenebrosa</name>
    <name type="common">Australian red waratah sea anemone</name>
    <dbReference type="NCBI Taxonomy" id="6105"/>
    <lineage>
        <taxon>Eukaryota</taxon>
        <taxon>Metazoa</taxon>
        <taxon>Cnidaria</taxon>
        <taxon>Anthozoa</taxon>
        <taxon>Hexacorallia</taxon>
        <taxon>Actiniaria</taxon>
        <taxon>Actiniidae</taxon>
        <taxon>Actinia</taxon>
    </lineage>
</organism>
<keyword evidence="2" id="KW-0964">Secreted</keyword>